<dbReference type="PANTHER" id="PTHR43284">
    <property type="entry name" value="ASPARAGINE SYNTHETASE (GLUTAMINE-HYDROLYZING)"/>
    <property type="match status" value="1"/>
</dbReference>
<dbReference type="Proteomes" id="UP000470302">
    <property type="component" value="Unassembled WGS sequence"/>
</dbReference>
<dbReference type="InterPro" id="IPR001962">
    <property type="entry name" value="Asn_synthase"/>
</dbReference>
<feature type="domain" description="Asparagine synthetase" evidence="8">
    <location>
        <begin position="223"/>
        <end position="604"/>
    </location>
</feature>
<evidence type="ECO:0000256" key="2">
    <source>
        <dbReference type="ARBA" id="ARBA00005752"/>
    </source>
</evidence>
<dbReference type="InterPro" id="IPR014729">
    <property type="entry name" value="Rossmann-like_a/b/a_fold"/>
</dbReference>
<dbReference type="InterPro" id="IPR006426">
    <property type="entry name" value="Asn_synth_AEB"/>
</dbReference>
<dbReference type="PIRSF" id="PIRSF001589">
    <property type="entry name" value="Asn_synthetase_glu-h"/>
    <property type="match status" value="1"/>
</dbReference>
<dbReference type="GO" id="GO:0005524">
    <property type="term" value="F:ATP binding"/>
    <property type="evidence" value="ECO:0007669"/>
    <property type="project" value="UniProtKB-KW"/>
</dbReference>
<dbReference type="Pfam" id="PF00733">
    <property type="entry name" value="Asn_synthase"/>
    <property type="match status" value="1"/>
</dbReference>
<dbReference type="EMBL" id="WWCW01000078">
    <property type="protein sequence ID" value="MYM89529.1"/>
    <property type="molecule type" value="Genomic_DNA"/>
</dbReference>
<comment type="similarity">
    <text evidence="2">Belongs to the asparagine synthetase family.</text>
</comment>
<dbReference type="SUPFAM" id="SSF52402">
    <property type="entry name" value="Adenine nucleotide alpha hydrolases-like"/>
    <property type="match status" value="1"/>
</dbReference>
<evidence type="ECO:0000256" key="4">
    <source>
        <dbReference type="ARBA" id="ARBA00022741"/>
    </source>
</evidence>
<dbReference type="InterPro" id="IPR017932">
    <property type="entry name" value="GATase_2_dom"/>
</dbReference>
<dbReference type="Gene3D" id="3.60.20.10">
    <property type="entry name" value="Glutamine Phosphoribosylpyrophosphate, subunit 1, domain 1"/>
    <property type="match status" value="1"/>
</dbReference>
<evidence type="ECO:0000256" key="6">
    <source>
        <dbReference type="ARBA" id="ARBA00048741"/>
    </source>
</evidence>
<sequence length="613" mass="66366">MSGLCGYVANGAAADSGSVKQLLAGMGRALARFDDSPVRIAAERGGGIAVAASADSVSVHGAGGVLVAVWGRPLLNGCAENLAERFAALWLLKGAQACAALSGPFAVCAMAEAGERLLLAIDRSGVHTMHYQQVRQGVLFGSSAAALQAHPHALTALDAQAIYNYLYFHTVPAPRTVYRGQRRLQPGEYLQYRHGHLETGSYWQIEYQEQAATPFCELKQQFLATLESSVRRSAGGASTGAFLSGGTDSSTLAGMLASVSGSAPRTYSIGFDVAGYDEMRYARIAARHFGADHHELYVTAGDVAAAIPRIAAASDQPFGNSSAVPAYYCANMARTDGVTRLLGGDGGDELFGGNERYAHQAVLSRYEQLPSALRQVALEPLLFGLAGGLNLAPLRKARSYIEQAVMPMPARLETYNLLQRYGPGEVLHPDFLSRVDESAPIGQLNACYWQSDGLSLINRMQTLDLRYTLADNDLRKVRLACELGGVDVAFPFLSDEMLAFSARLPPKDKLNGTRLRYFFKRALQGYLPAAILRKKKHGFGLPFGHWLQRDAGLQGLVLDSLSDLKKRQIIRADFIERLMRTLVAEHPAYHGTMVWVLMMLEQWLARSVAPAGK</sequence>
<dbReference type="EC" id="6.3.5.4" evidence="3"/>
<dbReference type="SUPFAM" id="SSF56235">
    <property type="entry name" value="N-terminal nucleophile aminohydrolases (Ntn hydrolases)"/>
    <property type="match status" value="1"/>
</dbReference>
<evidence type="ECO:0000259" key="9">
    <source>
        <dbReference type="Pfam" id="PF13537"/>
    </source>
</evidence>
<dbReference type="AlphaFoldDB" id="A0A845G9N4"/>
<dbReference type="InterPro" id="IPR029055">
    <property type="entry name" value="Ntn_hydrolases_N"/>
</dbReference>
<evidence type="ECO:0000313" key="11">
    <source>
        <dbReference type="Proteomes" id="UP000470302"/>
    </source>
</evidence>
<comment type="caution">
    <text evidence="10">The sequence shown here is derived from an EMBL/GenBank/DDBJ whole genome shotgun (WGS) entry which is preliminary data.</text>
</comment>
<dbReference type="InterPro" id="IPR051786">
    <property type="entry name" value="ASN_synthetase/amidase"/>
</dbReference>
<keyword evidence="4" id="KW-0547">Nucleotide-binding</keyword>
<protein>
    <recommendedName>
        <fullName evidence="3">asparagine synthase (glutamine-hydrolyzing)</fullName>
        <ecNumber evidence="3">6.3.5.4</ecNumber>
    </recommendedName>
</protein>
<evidence type="ECO:0000256" key="1">
    <source>
        <dbReference type="ARBA" id="ARBA00005187"/>
    </source>
</evidence>
<dbReference type="CDD" id="cd01991">
    <property type="entry name" value="Asn_synthase_B_C"/>
    <property type="match status" value="1"/>
</dbReference>
<accession>A0A845G9N4</accession>
<evidence type="ECO:0000313" key="10">
    <source>
        <dbReference type="EMBL" id="MYM89529.1"/>
    </source>
</evidence>
<evidence type="ECO:0000256" key="5">
    <source>
        <dbReference type="ARBA" id="ARBA00022840"/>
    </source>
</evidence>
<gene>
    <name evidence="10" type="ORF">GTP91_20415</name>
</gene>
<organism evidence="10 11">
    <name type="scientific">Duganella vulcania</name>
    <dbReference type="NCBI Taxonomy" id="2692166"/>
    <lineage>
        <taxon>Bacteria</taxon>
        <taxon>Pseudomonadati</taxon>
        <taxon>Pseudomonadota</taxon>
        <taxon>Betaproteobacteria</taxon>
        <taxon>Burkholderiales</taxon>
        <taxon>Oxalobacteraceae</taxon>
        <taxon>Telluria group</taxon>
        <taxon>Duganella</taxon>
    </lineage>
</organism>
<comment type="catalytic activity">
    <reaction evidence="6">
        <text>L-aspartate + L-glutamine + ATP + H2O = L-asparagine + L-glutamate + AMP + diphosphate + H(+)</text>
        <dbReference type="Rhea" id="RHEA:12228"/>
        <dbReference type="ChEBI" id="CHEBI:15377"/>
        <dbReference type="ChEBI" id="CHEBI:15378"/>
        <dbReference type="ChEBI" id="CHEBI:29985"/>
        <dbReference type="ChEBI" id="CHEBI:29991"/>
        <dbReference type="ChEBI" id="CHEBI:30616"/>
        <dbReference type="ChEBI" id="CHEBI:33019"/>
        <dbReference type="ChEBI" id="CHEBI:58048"/>
        <dbReference type="ChEBI" id="CHEBI:58359"/>
        <dbReference type="ChEBI" id="CHEBI:456215"/>
        <dbReference type="EC" id="6.3.5.4"/>
    </reaction>
</comment>
<feature type="domain" description="Glutamine amidotransferase type-2" evidence="9">
    <location>
        <begin position="93"/>
        <end position="148"/>
    </location>
</feature>
<feature type="site" description="Important for beta-aspartyl-AMP intermediate formation" evidence="7">
    <location>
        <position position="345"/>
    </location>
</feature>
<dbReference type="GO" id="GO:0004066">
    <property type="term" value="F:asparagine synthase (glutamine-hydrolyzing) activity"/>
    <property type="evidence" value="ECO:0007669"/>
    <property type="project" value="UniProtKB-EC"/>
</dbReference>
<dbReference type="Gene3D" id="3.40.50.620">
    <property type="entry name" value="HUPs"/>
    <property type="match status" value="1"/>
</dbReference>
<evidence type="ECO:0000259" key="8">
    <source>
        <dbReference type="Pfam" id="PF00733"/>
    </source>
</evidence>
<reference evidence="10 11" key="1">
    <citation type="submission" date="2020-01" db="EMBL/GenBank/DDBJ databases">
        <title>Novel species isolated from a subtropical stream in China.</title>
        <authorList>
            <person name="Lu H."/>
        </authorList>
    </citation>
    <scope>NUCLEOTIDE SEQUENCE [LARGE SCALE GENOMIC DNA]</scope>
    <source>
        <strain evidence="10 11">FT82W</strain>
    </source>
</reference>
<comment type="pathway">
    <text evidence="1">Amino-acid biosynthesis; L-asparagine biosynthesis; L-asparagine from L-aspartate (L-Gln route): step 1/1.</text>
</comment>
<dbReference type="RefSeq" id="WP_161098446.1">
    <property type="nucleotide sequence ID" value="NZ_WWCW01000078.1"/>
</dbReference>
<dbReference type="GO" id="GO:0005829">
    <property type="term" value="C:cytosol"/>
    <property type="evidence" value="ECO:0007669"/>
    <property type="project" value="TreeGrafter"/>
</dbReference>
<evidence type="ECO:0000256" key="3">
    <source>
        <dbReference type="ARBA" id="ARBA00012737"/>
    </source>
</evidence>
<keyword evidence="5" id="KW-0067">ATP-binding</keyword>
<name>A0A845G9N4_9BURK</name>
<dbReference type="PANTHER" id="PTHR43284:SF1">
    <property type="entry name" value="ASPARAGINE SYNTHETASE"/>
    <property type="match status" value="1"/>
</dbReference>
<proteinExistence type="inferred from homology"/>
<dbReference type="GO" id="GO:0006529">
    <property type="term" value="P:asparagine biosynthetic process"/>
    <property type="evidence" value="ECO:0007669"/>
    <property type="project" value="InterPro"/>
</dbReference>
<dbReference type="Pfam" id="PF13537">
    <property type="entry name" value="GATase_7"/>
    <property type="match status" value="1"/>
</dbReference>
<evidence type="ECO:0000256" key="7">
    <source>
        <dbReference type="PIRSR" id="PIRSR001589-3"/>
    </source>
</evidence>